<proteinExistence type="predicted"/>
<dbReference type="InterPro" id="IPR044751">
    <property type="entry name" value="Ion_transp-like_CBS"/>
</dbReference>
<evidence type="ECO:0000256" key="2">
    <source>
        <dbReference type="ARBA" id="ARBA00022692"/>
    </source>
</evidence>
<keyword evidence="4 8" id="KW-1133">Transmembrane helix</keyword>
<evidence type="ECO:0000259" key="10">
    <source>
        <dbReference type="PROSITE" id="PS51371"/>
    </source>
</evidence>
<dbReference type="InterPro" id="IPR046342">
    <property type="entry name" value="CBS_dom_sf"/>
</dbReference>
<dbReference type="SUPFAM" id="SSF56176">
    <property type="entry name" value="FAD-binding/transporter-associated domain-like"/>
    <property type="match status" value="1"/>
</dbReference>
<evidence type="ECO:0000259" key="11">
    <source>
        <dbReference type="PROSITE" id="PS51846"/>
    </source>
</evidence>
<evidence type="ECO:0000256" key="7">
    <source>
        <dbReference type="PROSITE-ProRule" id="PRU00703"/>
    </source>
</evidence>
<accession>A0A660SNN5</accession>
<dbReference type="AlphaFoldDB" id="A0A660SNN5"/>
<dbReference type="SMART" id="SM01091">
    <property type="entry name" value="CorC_HlyC"/>
    <property type="match status" value="1"/>
</dbReference>
<dbReference type="Gene3D" id="3.30.465.10">
    <property type="match status" value="1"/>
</dbReference>
<evidence type="ECO:0000313" key="12">
    <source>
        <dbReference type="EMBL" id="RKX72435.1"/>
    </source>
</evidence>
<evidence type="ECO:0000256" key="6">
    <source>
        <dbReference type="ARBA" id="ARBA00023136"/>
    </source>
</evidence>
<feature type="domain" description="CBS" evidence="10">
    <location>
        <begin position="255"/>
        <end position="312"/>
    </location>
</feature>
<feature type="transmembrane region" description="Helical" evidence="9">
    <location>
        <begin position="54"/>
        <end position="72"/>
    </location>
</feature>
<organism evidence="12 13">
    <name type="scientific">candidate division TA06 bacterium</name>
    <dbReference type="NCBI Taxonomy" id="2250710"/>
    <lineage>
        <taxon>Bacteria</taxon>
        <taxon>Bacteria division TA06</taxon>
    </lineage>
</organism>
<dbReference type="Pfam" id="PF01595">
    <property type="entry name" value="CNNM"/>
    <property type="match status" value="1"/>
</dbReference>
<keyword evidence="3" id="KW-0677">Repeat</keyword>
<comment type="caution">
    <text evidence="12">The sequence shown here is derived from an EMBL/GenBank/DDBJ whole genome shotgun (WGS) entry which is preliminary data.</text>
</comment>
<feature type="transmembrane region" description="Helical" evidence="9">
    <location>
        <begin position="117"/>
        <end position="135"/>
    </location>
</feature>
<evidence type="ECO:0000256" key="3">
    <source>
        <dbReference type="ARBA" id="ARBA00022737"/>
    </source>
</evidence>
<evidence type="ECO:0000256" key="8">
    <source>
        <dbReference type="PROSITE-ProRule" id="PRU01193"/>
    </source>
</evidence>
<dbReference type="InterPro" id="IPR016169">
    <property type="entry name" value="FAD-bd_PCMH_sub2"/>
</dbReference>
<dbReference type="GO" id="GO:0050660">
    <property type="term" value="F:flavin adenine dinucleotide binding"/>
    <property type="evidence" value="ECO:0007669"/>
    <property type="project" value="InterPro"/>
</dbReference>
<dbReference type="EMBL" id="QNBD01000021">
    <property type="protein sequence ID" value="RKX72435.1"/>
    <property type="molecule type" value="Genomic_DNA"/>
</dbReference>
<dbReference type="InterPro" id="IPR002550">
    <property type="entry name" value="CNNM"/>
</dbReference>
<evidence type="ECO:0000256" key="4">
    <source>
        <dbReference type="ARBA" id="ARBA00022989"/>
    </source>
</evidence>
<dbReference type="PANTHER" id="PTHR22777">
    <property type="entry name" value="HEMOLYSIN-RELATED"/>
    <property type="match status" value="1"/>
</dbReference>
<dbReference type="Pfam" id="PF03471">
    <property type="entry name" value="CorC_HlyC"/>
    <property type="match status" value="1"/>
</dbReference>
<dbReference type="SUPFAM" id="SSF54631">
    <property type="entry name" value="CBS-domain pair"/>
    <property type="match status" value="1"/>
</dbReference>
<dbReference type="PROSITE" id="PS51371">
    <property type="entry name" value="CBS"/>
    <property type="match status" value="1"/>
</dbReference>
<keyword evidence="5 7" id="KW-0129">CBS domain</keyword>
<evidence type="ECO:0000256" key="9">
    <source>
        <dbReference type="SAM" id="Phobius"/>
    </source>
</evidence>
<dbReference type="InterPro" id="IPR000644">
    <property type="entry name" value="CBS_dom"/>
</dbReference>
<dbReference type="Gene3D" id="3.10.580.10">
    <property type="entry name" value="CBS-domain"/>
    <property type="match status" value="1"/>
</dbReference>
<dbReference type="Pfam" id="PF00571">
    <property type="entry name" value="CBS"/>
    <property type="match status" value="1"/>
</dbReference>
<sequence>MIIVLVIDVILLVFTAFFNATEISFLSTDKVNYIQTKRTIRDKIFAYYKNPSRIISTTLIGINLTVIFISSFTSKYVLAKYNDIISTLIITSFILITGDIVPKLWARNRAKIFFPKTIFILTLFENLFIPLIRLLDMISTKFNKFKILNHKEKISKDQMRDLITIIEQDGVISLNEKIILNKMLNLENITVSDIIVPRMHIIGIDISSNHNEIKTVFNKSGFSRLLVYRKDLDHILGYIHILDFITQEQFNLNKIIKKILFIPPSKHINQLFYEMKNYGISIAAIIDEYGETEGIITIEDILEEMFGEIEDEFSKENIMIKKIDTNNYQVSANCEIEVFNKKFGCNIYKSDAYETIGGYITYRMGKIPEKCEYIKINNLEISVKSCNDRKIKSIIVNIRK</sequence>
<dbReference type="InterPro" id="IPR005170">
    <property type="entry name" value="Transptr-assoc_dom"/>
</dbReference>
<reference evidence="12 13" key="1">
    <citation type="submission" date="2018-06" db="EMBL/GenBank/DDBJ databases">
        <title>Extensive metabolic versatility and redundancy in microbially diverse, dynamic hydrothermal sediments.</title>
        <authorList>
            <person name="Dombrowski N."/>
            <person name="Teske A."/>
            <person name="Baker B.J."/>
        </authorList>
    </citation>
    <scope>NUCLEOTIDE SEQUENCE [LARGE SCALE GENOMIC DNA]</scope>
    <source>
        <strain evidence="12">B10_G13</strain>
    </source>
</reference>
<evidence type="ECO:0000313" key="13">
    <source>
        <dbReference type="Proteomes" id="UP000271125"/>
    </source>
</evidence>
<dbReference type="CDD" id="cd04590">
    <property type="entry name" value="CBS_pair_CorC_HlyC_assoc"/>
    <property type="match status" value="1"/>
</dbReference>
<evidence type="ECO:0000256" key="1">
    <source>
        <dbReference type="ARBA" id="ARBA00004141"/>
    </source>
</evidence>
<dbReference type="PANTHER" id="PTHR22777:SF17">
    <property type="entry name" value="UPF0053 PROTEIN SLL0260"/>
    <property type="match status" value="1"/>
</dbReference>
<keyword evidence="6 8" id="KW-0472">Membrane</keyword>
<feature type="transmembrane region" description="Helical" evidence="9">
    <location>
        <begin position="84"/>
        <end position="105"/>
    </location>
</feature>
<dbReference type="InterPro" id="IPR036318">
    <property type="entry name" value="FAD-bd_PCMH-like_sf"/>
</dbReference>
<dbReference type="PROSITE" id="PS51846">
    <property type="entry name" value="CNNM"/>
    <property type="match status" value="1"/>
</dbReference>
<keyword evidence="2 8" id="KW-0812">Transmembrane</keyword>
<gene>
    <name evidence="12" type="ORF">DRP43_00820</name>
</gene>
<comment type="subcellular location">
    <subcellularLocation>
        <location evidence="1">Membrane</location>
        <topology evidence="1">Multi-pass membrane protein</topology>
    </subcellularLocation>
</comment>
<feature type="domain" description="CNNM transmembrane" evidence="11">
    <location>
        <begin position="1"/>
        <end position="176"/>
    </location>
</feature>
<evidence type="ECO:0000256" key="5">
    <source>
        <dbReference type="ARBA" id="ARBA00023122"/>
    </source>
</evidence>
<name>A0A660SNN5_UNCT6</name>
<protein>
    <submittedName>
        <fullName evidence="12">Uncharacterized protein</fullName>
    </submittedName>
</protein>
<dbReference type="Proteomes" id="UP000271125">
    <property type="component" value="Unassembled WGS sequence"/>
</dbReference>
<dbReference type="GO" id="GO:0005886">
    <property type="term" value="C:plasma membrane"/>
    <property type="evidence" value="ECO:0007669"/>
    <property type="project" value="TreeGrafter"/>
</dbReference>